<dbReference type="SUPFAM" id="SSF49777">
    <property type="entry name" value="PEBP-like"/>
    <property type="match status" value="1"/>
</dbReference>
<dbReference type="InterPro" id="IPR008914">
    <property type="entry name" value="PEBP"/>
</dbReference>
<keyword evidence="3" id="KW-1185">Reference proteome</keyword>
<organism evidence="2 3">
    <name type="scientific">Aspergillus ruber (strain CBS 135680)</name>
    <dbReference type="NCBI Taxonomy" id="1388766"/>
    <lineage>
        <taxon>Eukaryota</taxon>
        <taxon>Fungi</taxon>
        <taxon>Dikarya</taxon>
        <taxon>Ascomycota</taxon>
        <taxon>Pezizomycotina</taxon>
        <taxon>Eurotiomycetes</taxon>
        <taxon>Eurotiomycetidae</taxon>
        <taxon>Eurotiales</taxon>
        <taxon>Aspergillaceae</taxon>
        <taxon>Aspergillus</taxon>
        <taxon>Aspergillus subgen. Aspergillus</taxon>
    </lineage>
</organism>
<feature type="chain" id="PRO_5001499081" evidence="1">
    <location>
        <begin position="20"/>
        <end position="201"/>
    </location>
</feature>
<evidence type="ECO:0000313" key="2">
    <source>
        <dbReference type="EMBL" id="EYE91310.1"/>
    </source>
</evidence>
<dbReference type="PANTHER" id="PTHR30289:SF1">
    <property type="entry name" value="PEBP (PHOSPHATIDYLETHANOLAMINE-BINDING PROTEIN) FAMILY PROTEIN"/>
    <property type="match status" value="1"/>
</dbReference>
<protein>
    <submittedName>
        <fullName evidence="2">PEBP-like protein</fullName>
    </submittedName>
</protein>
<dbReference type="Proteomes" id="UP000019804">
    <property type="component" value="Unassembled WGS sequence"/>
</dbReference>
<dbReference type="STRING" id="1388766.A0A017S549"/>
<dbReference type="CDD" id="cd00457">
    <property type="entry name" value="PEBP"/>
    <property type="match status" value="1"/>
</dbReference>
<evidence type="ECO:0000256" key="1">
    <source>
        <dbReference type="SAM" id="SignalP"/>
    </source>
</evidence>
<dbReference type="Gene3D" id="3.90.280.10">
    <property type="entry name" value="PEBP-like"/>
    <property type="match status" value="1"/>
</dbReference>
<feature type="signal peptide" evidence="1">
    <location>
        <begin position="1"/>
        <end position="19"/>
    </location>
</feature>
<accession>A0A017S549</accession>
<dbReference type="AlphaFoldDB" id="A0A017S549"/>
<reference evidence="3" key="1">
    <citation type="journal article" date="2014" name="Nat. Commun.">
        <title>Genomic adaptations of the halophilic Dead Sea filamentous fungus Eurotium rubrum.</title>
        <authorList>
            <person name="Kis-Papo T."/>
            <person name="Weig A.R."/>
            <person name="Riley R."/>
            <person name="Persoh D."/>
            <person name="Salamov A."/>
            <person name="Sun H."/>
            <person name="Lipzen A."/>
            <person name="Wasser S.P."/>
            <person name="Rambold G."/>
            <person name="Grigoriev I.V."/>
            <person name="Nevo E."/>
        </authorList>
    </citation>
    <scope>NUCLEOTIDE SEQUENCE [LARGE SCALE GENOMIC DNA]</scope>
    <source>
        <strain evidence="3">CBS 135680</strain>
    </source>
</reference>
<sequence>MISLLNALAWALLAILVHGDSEYNKLFIRGPAFSLYPDPTFTVVSPELGRSGAWMSSNYTADGSGRFPSLEWRSPSPYVKEYLLVSEDPDAPLSRPIVHGLYYGIPRVFTGLGDEDFQYGTEPYTASGGFKYGVSRGGGVYLPPKPMPGHGPHRYFFEVIALNERIDTGKLEAPVTLGEISHAIEGKVIGWGTWIGLVERQ</sequence>
<dbReference type="OrthoDB" id="10251855at2759"/>
<dbReference type="GeneID" id="63698113"/>
<keyword evidence="1" id="KW-0732">Signal</keyword>
<proteinExistence type="predicted"/>
<dbReference type="EMBL" id="KK088446">
    <property type="protein sequence ID" value="EYE91310.1"/>
    <property type="molecule type" value="Genomic_DNA"/>
</dbReference>
<dbReference type="HOGENOM" id="CLU_083918_1_0_1"/>
<dbReference type="Pfam" id="PF01161">
    <property type="entry name" value="PBP"/>
    <property type="match status" value="1"/>
</dbReference>
<dbReference type="InterPro" id="IPR049556">
    <property type="entry name" value="PhiB"/>
</dbReference>
<evidence type="ECO:0000313" key="3">
    <source>
        <dbReference type="Proteomes" id="UP000019804"/>
    </source>
</evidence>
<dbReference type="RefSeq" id="XP_040635000.1">
    <property type="nucleotide sequence ID" value="XM_040782989.1"/>
</dbReference>
<name>A0A017S549_ASPRC</name>
<gene>
    <name evidence="2" type="ORF">EURHEDRAFT_416558</name>
</gene>
<dbReference type="InterPro" id="IPR036610">
    <property type="entry name" value="PEBP-like_sf"/>
</dbReference>
<dbReference type="PANTHER" id="PTHR30289">
    <property type="entry name" value="UNCHARACTERIZED PROTEIN YBCL-RELATED"/>
    <property type="match status" value="1"/>
</dbReference>